<feature type="compositionally biased region" description="Basic and acidic residues" evidence="1">
    <location>
        <begin position="17"/>
        <end position="26"/>
    </location>
</feature>
<organism evidence="2 3">
    <name type="scientific">Fusarium albosuccineum</name>
    <dbReference type="NCBI Taxonomy" id="1237068"/>
    <lineage>
        <taxon>Eukaryota</taxon>
        <taxon>Fungi</taxon>
        <taxon>Dikarya</taxon>
        <taxon>Ascomycota</taxon>
        <taxon>Pezizomycotina</taxon>
        <taxon>Sordariomycetes</taxon>
        <taxon>Hypocreomycetidae</taxon>
        <taxon>Hypocreales</taxon>
        <taxon>Nectriaceae</taxon>
        <taxon>Fusarium</taxon>
        <taxon>Fusarium decemcellulare species complex</taxon>
    </lineage>
</organism>
<dbReference type="EMBL" id="JAADYS010001503">
    <property type="protein sequence ID" value="KAF4462611.1"/>
    <property type="molecule type" value="Genomic_DNA"/>
</dbReference>
<dbReference type="OrthoDB" id="10501671at2759"/>
<keyword evidence="3" id="KW-1185">Reference proteome</keyword>
<sequence>MMKRCNSSGQLSTNNDQKSDHLEEPDRKRQCLLQHNSPQAQNTQSSGLLTLTRISIGEFTDSGSIVPFGNVEKDKARYCGGSRLGNFLSTLSTSHLLQPKPDTPPKVATDDKDVWSIKEAIAVIQHFKDDLSNVLIKTKNPVGKRVRSIPIAIVCYWSIGGTPTRKLIHHSSSEGARDALVDMLEGKPLSEFLMVVSRRAKYEMEHPSPGHDMEAIDKLLARINKSLQDSWNRMRGLELAGILPGQLLQRLNTCTDLSVARRCILRAKYLSWMGQTELADRVLDIAPMDRNDAILALSRTQHQSSKFELAIRDLEKASNNEATKKMAPVLTLFVVFHRLGIIRVLAAGGKDPERQLVSKYPSGEDNKTHLQRSIAAWENALAASACYQHAGFARFTALLSLSALKYGEGPGKIVADQHLDEINQREWTRVIYFPFVNDQWVDEMYTLHREQSRLDLTCVVWTPPQSGESTLIRETLESKLRELNEDSEVAGVCVISPLPKDLGHIDLGELFLLLDEKKDVEGLRNGSRENVLAICFVDYLDRADLSGLSPTVVITRPVDMLTQSFIDTLSVRKCSIKVLEPNPAKSEDKSRAIWNDDMCLLPQCREKFRDIVAETMRQLEEWKGQNTGKSLRIGLVIDREVPPNADIYIDLEYHRPGESERGDSDVVMLDGYPVWPAVNHLTVQRAGENATS</sequence>
<dbReference type="Gene3D" id="3.40.50.10860">
    <property type="entry name" value="Leucine Dehydrogenase, chain A, domain 1"/>
    <property type="match status" value="1"/>
</dbReference>
<gene>
    <name evidence="2" type="ORF">FALBO_10572</name>
</gene>
<protein>
    <submittedName>
        <fullName evidence="2">Uncharacterized protein</fullName>
    </submittedName>
</protein>
<evidence type="ECO:0000313" key="3">
    <source>
        <dbReference type="Proteomes" id="UP000554235"/>
    </source>
</evidence>
<feature type="region of interest" description="Disordered" evidence="1">
    <location>
        <begin position="1"/>
        <end position="26"/>
    </location>
</feature>
<proteinExistence type="predicted"/>
<dbReference type="AlphaFoldDB" id="A0A8H4L5R4"/>
<feature type="compositionally biased region" description="Polar residues" evidence="1">
    <location>
        <begin position="1"/>
        <end position="16"/>
    </location>
</feature>
<reference evidence="2 3" key="1">
    <citation type="submission" date="2020-01" db="EMBL/GenBank/DDBJ databases">
        <title>Identification and distribution of gene clusters putatively required for synthesis of sphingolipid metabolism inhibitors in phylogenetically diverse species of the filamentous fungus Fusarium.</title>
        <authorList>
            <person name="Kim H.-S."/>
            <person name="Busman M."/>
            <person name="Brown D.W."/>
            <person name="Divon H."/>
            <person name="Uhlig S."/>
            <person name="Proctor R.H."/>
        </authorList>
    </citation>
    <scope>NUCLEOTIDE SEQUENCE [LARGE SCALE GENOMIC DNA]</scope>
    <source>
        <strain evidence="2 3">NRRL 20459</strain>
    </source>
</reference>
<dbReference type="InterPro" id="IPR046346">
    <property type="entry name" value="Aminoacid_DH-like_N_sf"/>
</dbReference>
<evidence type="ECO:0000313" key="2">
    <source>
        <dbReference type="EMBL" id="KAF4462611.1"/>
    </source>
</evidence>
<dbReference type="Proteomes" id="UP000554235">
    <property type="component" value="Unassembled WGS sequence"/>
</dbReference>
<accession>A0A8H4L5R4</accession>
<name>A0A8H4L5R4_9HYPO</name>
<comment type="caution">
    <text evidence="2">The sequence shown here is derived from an EMBL/GenBank/DDBJ whole genome shotgun (WGS) entry which is preliminary data.</text>
</comment>
<dbReference type="SUPFAM" id="SSF53223">
    <property type="entry name" value="Aminoacid dehydrogenase-like, N-terminal domain"/>
    <property type="match status" value="1"/>
</dbReference>
<evidence type="ECO:0000256" key="1">
    <source>
        <dbReference type="SAM" id="MobiDB-lite"/>
    </source>
</evidence>